<name>A0A5Q2F7X9_9ACTN</name>
<dbReference type="Pfam" id="PF13338">
    <property type="entry name" value="AbiEi_4"/>
    <property type="match status" value="1"/>
</dbReference>
<gene>
    <name evidence="2" type="ORF">Rai3103_02680</name>
</gene>
<proteinExistence type="predicted"/>
<evidence type="ECO:0000313" key="2">
    <source>
        <dbReference type="EMBL" id="QGF22768.1"/>
    </source>
</evidence>
<evidence type="ECO:0000313" key="3">
    <source>
        <dbReference type="Proteomes" id="UP000386847"/>
    </source>
</evidence>
<dbReference type="KEGG" id="rain:Rai3103_02680"/>
<reference evidence="2 3" key="1">
    <citation type="submission" date="2019-10" db="EMBL/GenBank/DDBJ databases">
        <title>Genomic analysis of Raineyella sp. CBA3103.</title>
        <authorList>
            <person name="Roh S.W."/>
        </authorList>
    </citation>
    <scope>NUCLEOTIDE SEQUENCE [LARGE SCALE GENOMIC DNA]</scope>
    <source>
        <strain evidence="2 3">CBA3103</strain>
    </source>
</reference>
<feature type="domain" description="AbiEi antitoxin N-terminal" evidence="1">
    <location>
        <begin position="13"/>
        <end position="48"/>
    </location>
</feature>
<dbReference type="InterPro" id="IPR025159">
    <property type="entry name" value="AbiEi_N"/>
</dbReference>
<dbReference type="AlphaFoldDB" id="A0A5Q2F7X9"/>
<keyword evidence="3" id="KW-1185">Reference proteome</keyword>
<organism evidence="2 3">
    <name type="scientific">Raineyella fluvialis</name>
    <dbReference type="NCBI Taxonomy" id="2662261"/>
    <lineage>
        <taxon>Bacteria</taxon>
        <taxon>Bacillati</taxon>
        <taxon>Actinomycetota</taxon>
        <taxon>Actinomycetes</taxon>
        <taxon>Propionibacteriales</taxon>
        <taxon>Propionibacteriaceae</taxon>
        <taxon>Raineyella</taxon>
    </lineage>
</organism>
<dbReference type="EMBL" id="CP045725">
    <property type="protein sequence ID" value="QGF22768.1"/>
    <property type="molecule type" value="Genomic_DNA"/>
</dbReference>
<evidence type="ECO:0000259" key="1">
    <source>
        <dbReference type="Pfam" id="PF13338"/>
    </source>
</evidence>
<protein>
    <recommendedName>
        <fullName evidence="1">AbiEi antitoxin N-terminal domain-containing protein</fullName>
    </recommendedName>
</protein>
<dbReference type="Proteomes" id="UP000386847">
    <property type="component" value="Chromosome"/>
</dbReference>
<sequence>MKTMEPHEASPARLVSTAELTAQGLTVQEITRRVRAGSLIRLRRGLYVTSLPDDPAVKHRLRIEATRDQLAAGTLISHISAAVWHGLEVPWRELGEGIHVTRASGGASRRRRLVSHTALVPRNTSSRSRACGSPPWPGPWWTAQGCWASGPAWRSRTVRCGVSSPSRVDASTWRSWTPRCWPRRAATRSPSPAR</sequence>
<accession>A0A5Q2F7X9</accession>